<reference evidence="1" key="1">
    <citation type="submission" date="2020-03" db="EMBL/GenBank/DDBJ databases">
        <authorList>
            <person name="Chebbi M.A."/>
            <person name="Drezen J.M."/>
        </authorList>
    </citation>
    <scope>NUCLEOTIDE SEQUENCE</scope>
    <source>
        <tissue evidence="1">Whole body</tissue>
    </source>
</reference>
<name>A0A8J5QVG8_9HYME</name>
<proteinExistence type="predicted"/>
<gene>
    <name evidence="1" type="ORF">G9C98_007418</name>
</gene>
<keyword evidence="2" id="KW-1185">Reference proteome</keyword>
<dbReference type="EMBL" id="JAAOIC020000067">
    <property type="protein sequence ID" value="KAG8034342.1"/>
    <property type="molecule type" value="Genomic_DNA"/>
</dbReference>
<evidence type="ECO:0000313" key="1">
    <source>
        <dbReference type="EMBL" id="KAG8034342.1"/>
    </source>
</evidence>
<protein>
    <submittedName>
        <fullName evidence="1">Uncharacterized protein</fullName>
    </submittedName>
</protein>
<organism evidence="1 2">
    <name type="scientific">Cotesia typhae</name>
    <dbReference type="NCBI Taxonomy" id="2053667"/>
    <lineage>
        <taxon>Eukaryota</taxon>
        <taxon>Metazoa</taxon>
        <taxon>Ecdysozoa</taxon>
        <taxon>Arthropoda</taxon>
        <taxon>Hexapoda</taxon>
        <taxon>Insecta</taxon>
        <taxon>Pterygota</taxon>
        <taxon>Neoptera</taxon>
        <taxon>Endopterygota</taxon>
        <taxon>Hymenoptera</taxon>
        <taxon>Apocrita</taxon>
        <taxon>Ichneumonoidea</taxon>
        <taxon>Braconidae</taxon>
        <taxon>Microgastrinae</taxon>
        <taxon>Cotesia</taxon>
    </lineage>
</organism>
<accession>A0A8J5QVG8</accession>
<comment type="caution">
    <text evidence="1">The sequence shown here is derived from an EMBL/GenBank/DDBJ whole genome shotgun (WGS) entry which is preliminary data.</text>
</comment>
<evidence type="ECO:0000313" key="2">
    <source>
        <dbReference type="Proteomes" id="UP000729913"/>
    </source>
</evidence>
<dbReference type="Proteomes" id="UP000729913">
    <property type="component" value="Unassembled WGS sequence"/>
</dbReference>
<sequence length="59" mass="7205">MYNQKCSSGQYPDQCQPQVRRPMFHLQYTRQPVNLFATFQIHLLLMEQDQKSRHKQHLM</sequence>
<dbReference type="AlphaFoldDB" id="A0A8J5QVG8"/>
<reference evidence="1" key="2">
    <citation type="submission" date="2021-04" db="EMBL/GenBank/DDBJ databases">
        <title>Genome-wide patterns of bracovirus chromosomal integration into multiple host tissues during parasitism.</title>
        <authorList>
            <person name="Chebbi M.A.C."/>
        </authorList>
    </citation>
    <scope>NUCLEOTIDE SEQUENCE</scope>
    <source>
        <tissue evidence="1">Whole body</tissue>
    </source>
</reference>